<dbReference type="Proteomes" id="UP000022272">
    <property type="component" value="Unassembled WGS sequence"/>
</dbReference>
<gene>
    <name evidence="1" type="ORF">M076_4670</name>
</gene>
<comment type="caution">
    <text evidence="1">The sequence shown here is derived from an EMBL/GenBank/DDBJ whole genome shotgun (WGS) entry which is preliminary data.</text>
</comment>
<dbReference type="EMBL" id="JGDM01000119">
    <property type="protein sequence ID" value="EXZ42200.1"/>
    <property type="molecule type" value="Genomic_DNA"/>
</dbReference>
<dbReference type="InterPro" id="IPR010697">
    <property type="entry name" value="YspA"/>
</dbReference>
<dbReference type="PANTHER" id="PTHR38440">
    <property type="entry name" value="UPF0398 PROTEIN YPSA"/>
    <property type="match status" value="1"/>
</dbReference>
<evidence type="ECO:0008006" key="3">
    <source>
        <dbReference type="Google" id="ProtNLM"/>
    </source>
</evidence>
<dbReference type="PANTHER" id="PTHR38440:SF1">
    <property type="entry name" value="UPF0398 PROTEIN SPR0331"/>
    <property type="match status" value="1"/>
</dbReference>
<dbReference type="SUPFAM" id="SSF102405">
    <property type="entry name" value="MCP/YpsA-like"/>
    <property type="match status" value="1"/>
</dbReference>
<sequence length="162" mass="18521">MNGILSEKSKSLAFTGHRTVPVERQNEIRARLVKAVSVACKSGITCFFSGMAMGFDLMAAETVFSLKGRYPDIRLIAVVPFRRQNCRWPSIEKERYQKIISQADRVIVLSEHYFKGCLLRRNDFMLEHSCGVIAFYDDKPYGGTFYTCREAVKKGMDIVNLY</sequence>
<dbReference type="RefSeq" id="WP_005815659.1">
    <property type="nucleotide sequence ID" value="NZ_JGDM01000119.1"/>
</dbReference>
<proteinExistence type="predicted"/>
<evidence type="ECO:0000313" key="1">
    <source>
        <dbReference type="EMBL" id="EXZ42200.1"/>
    </source>
</evidence>
<evidence type="ECO:0000313" key="2">
    <source>
        <dbReference type="Proteomes" id="UP000022272"/>
    </source>
</evidence>
<protein>
    <recommendedName>
        <fullName evidence="3">DUF1273 family protein</fullName>
    </recommendedName>
</protein>
<name>A0A015Y6Z4_BACFG</name>
<dbReference type="Pfam" id="PF06908">
    <property type="entry name" value="YpsA"/>
    <property type="match status" value="1"/>
</dbReference>
<dbReference type="AlphaFoldDB" id="A0A015Y6Z4"/>
<dbReference type="PATRIC" id="fig|1339280.3.peg.4460"/>
<reference evidence="1 2" key="1">
    <citation type="submission" date="2014-02" db="EMBL/GenBank/DDBJ databases">
        <authorList>
            <person name="Sears C."/>
            <person name="Carroll K."/>
            <person name="Sack B.R."/>
            <person name="Qadri F."/>
            <person name="Myers L.L."/>
            <person name="Chung G.-T."/>
            <person name="Escheverria P."/>
            <person name="Fraser C.M."/>
            <person name="Sadzewicz L."/>
            <person name="Shefchek K.A."/>
            <person name="Tallon L."/>
            <person name="Das S.P."/>
            <person name="Daugherty S."/>
            <person name="Mongodin E.F."/>
        </authorList>
    </citation>
    <scope>NUCLEOTIDE SEQUENCE [LARGE SCALE GENOMIC DNA]</scope>
    <source>
        <strain evidence="1 2">2-F-2 #4</strain>
    </source>
</reference>
<accession>A0A015Y6Z4</accession>
<dbReference type="Gene3D" id="3.40.50.450">
    <property type="match status" value="1"/>
</dbReference>
<organism evidence="1 2">
    <name type="scientific">Bacteroides fragilis str. 2-F-2 #4</name>
    <dbReference type="NCBI Taxonomy" id="1339280"/>
    <lineage>
        <taxon>Bacteria</taxon>
        <taxon>Pseudomonadati</taxon>
        <taxon>Bacteroidota</taxon>
        <taxon>Bacteroidia</taxon>
        <taxon>Bacteroidales</taxon>
        <taxon>Bacteroidaceae</taxon>
        <taxon>Bacteroides</taxon>
    </lineage>
</organism>